<dbReference type="GO" id="GO:0000978">
    <property type="term" value="F:RNA polymerase II cis-regulatory region sequence-specific DNA binding"/>
    <property type="evidence" value="ECO:0007669"/>
    <property type="project" value="TreeGrafter"/>
</dbReference>
<evidence type="ECO:0000256" key="1">
    <source>
        <dbReference type="ARBA" id="ARBA00023125"/>
    </source>
</evidence>
<reference evidence="6" key="1">
    <citation type="submission" date="2021-08" db="EMBL/GenBank/DDBJ databases">
        <title>Chromosome-Level Trichoderma cornu-damae using Hi-C Data.</title>
        <authorList>
            <person name="Kim C.S."/>
        </authorList>
    </citation>
    <scope>NUCLEOTIDE SEQUENCE</scope>
    <source>
        <strain evidence="6">KA19-0412C</strain>
    </source>
</reference>
<comment type="caution">
    <text evidence="6">The sequence shown here is derived from an EMBL/GenBank/DDBJ whole genome shotgun (WGS) entry which is preliminary data.</text>
</comment>
<dbReference type="Proteomes" id="UP000827724">
    <property type="component" value="Unassembled WGS sequence"/>
</dbReference>
<keyword evidence="2" id="KW-0804">Transcription</keyword>
<dbReference type="InterPro" id="IPR036910">
    <property type="entry name" value="HMG_box_dom_sf"/>
</dbReference>
<dbReference type="EMBL" id="JAIWOZ010000001">
    <property type="protein sequence ID" value="KAH6610260.1"/>
    <property type="molecule type" value="Genomic_DNA"/>
</dbReference>
<dbReference type="PANTHER" id="PTHR10270:SF161">
    <property type="entry name" value="SEX-DETERMINING REGION Y PROTEIN"/>
    <property type="match status" value="1"/>
</dbReference>
<organism evidence="6 7">
    <name type="scientific">Trichoderma cornu-damae</name>
    <dbReference type="NCBI Taxonomy" id="654480"/>
    <lineage>
        <taxon>Eukaryota</taxon>
        <taxon>Fungi</taxon>
        <taxon>Dikarya</taxon>
        <taxon>Ascomycota</taxon>
        <taxon>Pezizomycotina</taxon>
        <taxon>Sordariomycetes</taxon>
        <taxon>Hypocreomycetidae</taxon>
        <taxon>Hypocreales</taxon>
        <taxon>Hypocreaceae</taxon>
        <taxon>Trichoderma</taxon>
    </lineage>
</organism>
<keyword evidence="6" id="KW-0378">Hydrolase</keyword>
<keyword evidence="6" id="KW-0347">Helicase</keyword>
<dbReference type="PROSITE" id="PS50118">
    <property type="entry name" value="HMG_BOX_2"/>
    <property type="match status" value="1"/>
</dbReference>
<evidence type="ECO:0000256" key="3">
    <source>
        <dbReference type="PROSITE-ProRule" id="PRU00267"/>
    </source>
</evidence>
<feature type="compositionally biased region" description="Polar residues" evidence="4">
    <location>
        <begin position="109"/>
        <end position="136"/>
    </location>
</feature>
<dbReference type="AlphaFoldDB" id="A0A9P8QV28"/>
<accession>A0A9P8QV28</accession>
<dbReference type="Gene3D" id="1.10.30.10">
    <property type="entry name" value="High mobility group box domain"/>
    <property type="match status" value="1"/>
</dbReference>
<keyword evidence="1 3" id="KW-0238">DNA-binding</keyword>
<dbReference type="SMART" id="SM00398">
    <property type="entry name" value="HMG"/>
    <property type="match status" value="1"/>
</dbReference>
<dbReference type="GO" id="GO:0000122">
    <property type="term" value="P:negative regulation of transcription by RNA polymerase II"/>
    <property type="evidence" value="ECO:0007669"/>
    <property type="project" value="TreeGrafter"/>
</dbReference>
<keyword evidence="7" id="KW-1185">Reference proteome</keyword>
<dbReference type="InterPro" id="IPR050140">
    <property type="entry name" value="SRY-related_HMG-box_TF-like"/>
</dbReference>
<gene>
    <name evidence="6" type="ORF">Trco_000280</name>
</gene>
<feature type="region of interest" description="Disordered" evidence="4">
    <location>
        <begin position="355"/>
        <end position="376"/>
    </location>
</feature>
<dbReference type="GO" id="GO:0001228">
    <property type="term" value="F:DNA-binding transcription activator activity, RNA polymerase II-specific"/>
    <property type="evidence" value="ECO:0007669"/>
    <property type="project" value="TreeGrafter"/>
</dbReference>
<keyword evidence="6" id="KW-0547">Nucleotide-binding</keyword>
<dbReference type="InterPro" id="IPR009071">
    <property type="entry name" value="HMG_box_dom"/>
</dbReference>
<dbReference type="GO" id="GO:0004386">
    <property type="term" value="F:helicase activity"/>
    <property type="evidence" value="ECO:0007669"/>
    <property type="project" value="UniProtKB-KW"/>
</dbReference>
<keyword evidence="3" id="KW-0539">Nucleus</keyword>
<evidence type="ECO:0000313" key="7">
    <source>
        <dbReference type="Proteomes" id="UP000827724"/>
    </source>
</evidence>
<dbReference type="GO" id="GO:0005634">
    <property type="term" value="C:nucleus"/>
    <property type="evidence" value="ECO:0007669"/>
    <property type="project" value="UniProtKB-UniRule"/>
</dbReference>
<feature type="DNA-binding region" description="HMG box" evidence="3">
    <location>
        <begin position="15"/>
        <end position="92"/>
    </location>
</feature>
<evidence type="ECO:0000313" key="6">
    <source>
        <dbReference type="EMBL" id="KAH6610260.1"/>
    </source>
</evidence>
<keyword evidence="6" id="KW-0067">ATP-binding</keyword>
<sequence length="478" mass="53210">MSMSWSSKGFVGQQYRKPTAIRVSFAFVHRCEGSLGPETAQVSADNPRLSNPEISKIIGRQWREEAPCVQGKWQRMAQKEKEYHRQQHPNYRYRPRRGPRPNDGRRSGSAPTEGSSKCSRCNGNLASAPRNGSTQSRDGRTGNRLARQPEEPPHSPDTDVARWTSDEPSPMPGPRLPLSRGPGGYEPETMEVRRYREDDTGDYHLVSGHPGFYGGISPVEPRILASRPAYMRPSFAPIPTPASQSPASSSPSHCNAAVSWTDNNVGICLLDNVRSSANRPPEVWTLTRSRWKRCTIWLKGSFIAVEGPVDGLPKRRSKFGRADDALLGCLWMVFSWHEVSHEIVDYVTGVDRNDRRGEQLPAQPQGQNGNRSAAGSKRPIAWVTEFSSTLAERFACDTLHRVLAQERRKSSTTGTWIASPLARHCLFGPDLMMYGTSCCEDELGTLCSAEISRRMGVILVRVEPSLAEAWTIQPSAVW</sequence>
<protein>
    <submittedName>
        <fullName evidence="6">Snf2 family helicase</fullName>
    </submittedName>
</protein>
<dbReference type="Pfam" id="PF00505">
    <property type="entry name" value="HMG_box"/>
    <property type="match status" value="1"/>
</dbReference>
<evidence type="ECO:0000256" key="4">
    <source>
        <dbReference type="SAM" id="MobiDB-lite"/>
    </source>
</evidence>
<dbReference type="OrthoDB" id="6247875at2759"/>
<dbReference type="SUPFAM" id="SSF47095">
    <property type="entry name" value="HMG-box"/>
    <property type="match status" value="1"/>
</dbReference>
<dbReference type="GO" id="GO:0030154">
    <property type="term" value="P:cell differentiation"/>
    <property type="evidence" value="ECO:0007669"/>
    <property type="project" value="TreeGrafter"/>
</dbReference>
<feature type="domain" description="HMG box" evidence="5">
    <location>
        <begin position="15"/>
        <end position="92"/>
    </location>
</feature>
<dbReference type="PANTHER" id="PTHR10270">
    <property type="entry name" value="SOX TRANSCRIPTION FACTOR"/>
    <property type="match status" value="1"/>
</dbReference>
<evidence type="ECO:0000259" key="5">
    <source>
        <dbReference type="PROSITE" id="PS50118"/>
    </source>
</evidence>
<proteinExistence type="predicted"/>
<feature type="compositionally biased region" description="Basic and acidic residues" evidence="4">
    <location>
        <begin position="137"/>
        <end position="160"/>
    </location>
</feature>
<feature type="compositionally biased region" description="Polar residues" evidence="4">
    <location>
        <begin position="362"/>
        <end position="373"/>
    </location>
</feature>
<feature type="region of interest" description="Disordered" evidence="4">
    <location>
        <begin position="76"/>
        <end position="187"/>
    </location>
</feature>
<evidence type="ECO:0000256" key="2">
    <source>
        <dbReference type="ARBA" id="ARBA00023163"/>
    </source>
</evidence>
<name>A0A9P8QV28_9HYPO</name>